<evidence type="ECO:0000259" key="1">
    <source>
        <dbReference type="Pfam" id="PF18962"/>
    </source>
</evidence>
<dbReference type="InterPro" id="IPR026444">
    <property type="entry name" value="Secre_tail"/>
</dbReference>
<gene>
    <name evidence="2" type="ORF">LV89_02451</name>
</gene>
<name>A0A316EAL1_9BACT</name>
<protein>
    <submittedName>
        <fullName evidence="2">Putative secreted protein (Por secretion system target)</fullName>
    </submittedName>
</protein>
<dbReference type="NCBIfam" id="TIGR04183">
    <property type="entry name" value="Por_Secre_tail"/>
    <property type="match status" value="1"/>
</dbReference>
<feature type="domain" description="Secretion system C-terminal sorting" evidence="1">
    <location>
        <begin position="469"/>
        <end position="542"/>
    </location>
</feature>
<keyword evidence="3" id="KW-1185">Reference proteome</keyword>
<evidence type="ECO:0000313" key="2">
    <source>
        <dbReference type="EMBL" id="PWK26602.1"/>
    </source>
</evidence>
<dbReference type="EMBL" id="QGGO01000011">
    <property type="protein sequence ID" value="PWK26602.1"/>
    <property type="molecule type" value="Genomic_DNA"/>
</dbReference>
<dbReference type="RefSeq" id="WP_109743175.1">
    <property type="nucleotide sequence ID" value="NZ_QGGO01000011.1"/>
</dbReference>
<reference evidence="2 3" key="1">
    <citation type="submission" date="2018-05" db="EMBL/GenBank/DDBJ databases">
        <title>Genomic Encyclopedia of Archaeal and Bacterial Type Strains, Phase II (KMG-II): from individual species to whole genera.</title>
        <authorList>
            <person name="Goeker M."/>
        </authorList>
    </citation>
    <scope>NUCLEOTIDE SEQUENCE [LARGE SCALE GENOMIC DNA]</scope>
    <source>
        <strain evidence="2 3">DSM 22214</strain>
    </source>
</reference>
<sequence length="543" mass="62867">MFDIYPVNVIKKGFIFLFFVLTNQVWGQTDCQTAFPYTRSTKNGVVNWQQFPEFSLPFKVVYNGPRFGDSLQLPLKHGFSHLANFNRHDGNLPVKNRAILWGGVASLVGQPWYEIESPWANDLGKYQEKWNAEMRAMAGMFTDTQGKAMPNLDILLLDVEREIPTDAAIRFLKADTTLPAKYRKLSDIDFTERYKIDLGKLYAEPIKYLKANGIPTTTNFASYSDAPVKNSEFPLNYTWQEWQTSDKVLNYYMVDSVSKKVGGEFYKQNTFLAPSAYFCYEYSLLKEYPNIAYQLFQIEANVARSEKEIMLFQWLTYNKCQANSTYRYNTNIKDYLIEAQAIFPFFSGAKGVWLWENPITPDSLNYSSYETYVNSLYRLSQFKDFFIGNHRLVIPKSAYQHFQDRDPVWRGVVKGNEILIAAINEFANDNETTDLLVSYGGWSQKIQLKGKQTFLCKFPLPDLQTNYLLYPNPSRGTFIFEFFGDNFLTGNLKIVDIFGREVLNQNLTGNSRKQSFDLKLTSGSYFLNYVEGEKVIMKKIIIE</sequence>
<dbReference type="Pfam" id="PF18962">
    <property type="entry name" value="Por_Secre_tail"/>
    <property type="match status" value="1"/>
</dbReference>
<dbReference type="OrthoDB" id="920124at2"/>
<organism evidence="2 3">
    <name type="scientific">Arcicella aurantiaca</name>
    <dbReference type="NCBI Taxonomy" id="591202"/>
    <lineage>
        <taxon>Bacteria</taxon>
        <taxon>Pseudomonadati</taxon>
        <taxon>Bacteroidota</taxon>
        <taxon>Cytophagia</taxon>
        <taxon>Cytophagales</taxon>
        <taxon>Flectobacillaceae</taxon>
        <taxon>Arcicella</taxon>
    </lineage>
</organism>
<evidence type="ECO:0000313" key="3">
    <source>
        <dbReference type="Proteomes" id="UP000245489"/>
    </source>
</evidence>
<comment type="caution">
    <text evidence="2">The sequence shown here is derived from an EMBL/GenBank/DDBJ whole genome shotgun (WGS) entry which is preliminary data.</text>
</comment>
<dbReference type="AlphaFoldDB" id="A0A316EAL1"/>
<dbReference type="Proteomes" id="UP000245489">
    <property type="component" value="Unassembled WGS sequence"/>
</dbReference>
<proteinExistence type="predicted"/>
<accession>A0A316EAL1</accession>